<sequence length="110" mass="12210">MKKSQISFLVIALILIAAVFTNPNLSQHRDAVKQKLNEYIQKKADKEGALSLFIATALVERTIDTIINSDNYVFFSLTKATWKGESKVVGIGVFGNVFTFGKINELATEK</sequence>
<evidence type="ECO:0000313" key="2">
    <source>
        <dbReference type="Proteomes" id="UP001204376"/>
    </source>
</evidence>
<gene>
    <name evidence="1" type="ORF">NPE20_20285</name>
</gene>
<dbReference type="RefSeq" id="WP_256540514.1">
    <property type="nucleotide sequence ID" value="NZ_JANHOH010000007.1"/>
</dbReference>
<dbReference type="EMBL" id="JANHOH010000007">
    <property type="protein sequence ID" value="MCQ6960330.1"/>
    <property type="molecule type" value="Genomic_DNA"/>
</dbReference>
<organism evidence="1 2">
    <name type="scientific">Mucilaginibacter aquariorum</name>
    <dbReference type="NCBI Taxonomy" id="2967225"/>
    <lineage>
        <taxon>Bacteria</taxon>
        <taxon>Pseudomonadati</taxon>
        <taxon>Bacteroidota</taxon>
        <taxon>Sphingobacteriia</taxon>
        <taxon>Sphingobacteriales</taxon>
        <taxon>Sphingobacteriaceae</taxon>
        <taxon>Mucilaginibacter</taxon>
    </lineage>
</organism>
<proteinExistence type="predicted"/>
<name>A0ABT1T6T9_9SPHI</name>
<reference evidence="1 2" key="1">
    <citation type="submission" date="2022-07" db="EMBL/GenBank/DDBJ databases">
        <title>Mucilaginibacter sp. JC4.</title>
        <authorList>
            <person name="Le V."/>
            <person name="Ko S.-R."/>
            <person name="Ahn C.-Y."/>
            <person name="Oh H.-M."/>
        </authorList>
    </citation>
    <scope>NUCLEOTIDE SEQUENCE [LARGE SCALE GENOMIC DNA]</scope>
    <source>
        <strain evidence="1 2">JC4</strain>
    </source>
</reference>
<comment type="caution">
    <text evidence="1">The sequence shown here is derived from an EMBL/GenBank/DDBJ whole genome shotgun (WGS) entry which is preliminary data.</text>
</comment>
<accession>A0ABT1T6T9</accession>
<keyword evidence="2" id="KW-1185">Reference proteome</keyword>
<dbReference type="Proteomes" id="UP001204376">
    <property type="component" value="Unassembled WGS sequence"/>
</dbReference>
<evidence type="ECO:0000313" key="1">
    <source>
        <dbReference type="EMBL" id="MCQ6960330.1"/>
    </source>
</evidence>
<protein>
    <submittedName>
        <fullName evidence="1">DUF4359 domain-containing protein</fullName>
    </submittedName>
</protein>